<dbReference type="Proteomes" id="UP000013126">
    <property type="component" value="Unassembled WGS sequence"/>
</dbReference>
<keyword evidence="2" id="KW-1185">Reference proteome</keyword>
<dbReference type="GeneID" id="23113381"/>
<protein>
    <recommendedName>
        <fullName evidence="3">Phage protein</fullName>
    </recommendedName>
</protein>
<dbReference type="HOGENOM" id="CLU_1346922_0_0_9"/>
<dbReference type="EMBL" id="AGYH01000005">
    <property type="protein sequence ID" value="ENZ50797.1"/>
    <property type="molecule type" value="Genomic_DNA"/>
</dbReference>
<name>R0C2T5_9FIRM</name>
<dbReference type="OrthoDB" id="121684at2"/>
<evidence type="ECO:0000313" key="1">
    <source>
        <dbReference type="EMBL" id="ENZ50797.1"/>
    </source>
</evidence>
<sequence length="203" mass="23244">MAKYKKKPVEIEAFQYDGDLKGTDGKWYVPEWAVKAFEDGVMYYGSLDCDSPPVELFIKTLEGIHHASVGDYIIQGVNGELYPCKPDIFEKTYDNEKNRMNELPKIRIENKGACTRVFVNEKEIDGLREVRFRTTAGGLPVMGMEFAACNVEINGQFLPQLPDALKGYYRAMDCYEENSLEETEELLARVTEKVQRLRGKETF</sequence>
<gene>
    <name evidence="1" type="ORF">HMPREF1085_02280</name>
</gene>
<evidence type="ECO:0000313" key="2">
    <source>
        <dbReference type="Proteomes" id="UP000013126"/>
    </source>
</evidence>
<dbReference type="PATRIC" id="fig|997894.4.peg.2425"/>
<proteinExistence type="predicted"/>
<reference evidence="1 2" key="1">
    <citation type="submission" date="2013-01" db="EMBL/GenBank/DDBJ databases">
        <title>The Genome Sequence of Clostridium bolteae 90A9.</title>
        <authorList>
            <consortium name="The Broad Institute Genome Sequencing Platform"/>
            <person name="Earl A."/>
            <person name="Ward D."/>
            <person name="Feldgarden M."/>
            <person name="Gevers D."/>
            <person name="Courvalin P."/>
            <person name="Lambert T."/>
            <person name="Walker B."/>
            <person name="Young S.K."/>
            <person name="Zeng Q."/>
            <person name="Gargeya S."/>
            <person name="Fitzgerald M."/>
            <person name="Haas B."/>
            <person name="Abouelleil A."/>
            <person name="Alvarado L."/>
            <person name="Arachchi H.M."/>
            <person name="Berlin A.M."/>
            <person name="Chapman S.B."/>
            <person name="Dewar J."/>
            <person name="Goldberg J."/>
            <person name="Griggs A."/>
            <person name="Gujja S."/>
            <person name="Hansen M."/>
            <person name="Howarth C."/>
            <person name="Imamovic A."/>
            <person name="Larimer J."/>
            <person name="McCowan C."/>
            <person name="Murphy C."/>
            <person name="Neiman D."/>
            <person name="Pearson M."/>
            <person name="Priest M."/>
            <person name="Roberts A."/>
            <person name="Saif S."/>
            <person name="Shea T."/>
            <person name="Sisk P."/>
            <person name="Sykes S."/>
            <person name="Wortman J."/>
            <person name="Nusbaum C."/>
            <person name="Birren B."/>
        </authorList>
    </citation>
    <scope>NUCLEOTIDE SEQUENCE [LARGE SCALE GENOMIC DNA]</scope>
    <source>
        <strain evidence="1 2">90A9</strain>
    </source>
</reference>
<organism evidence="1 2">
    <name type="scientific">Enterocloster bolteae 90A9</name>
    <dbReference type="NCBI Taxonomy" id="997894"/>
    <lineage>
        <taxon>Bacteria</taxon>
        <taxon>Bacillati</taxon>
        <taxon>Bacillota</taxon>
        <taxon>Clostridia</taxon>
        <taxon>Lachnospirales</taxon>
        <taxon>Lachnospiraceae</taxon>
        <taxon>Enterocloster</taxon>
    </lineage>
</organism>
<dbReference type="RefSeq" id="WP_002575524.1">
    <property type="nucleotide sequence ID" value="NZ_KB851182.1"/>
</dbReference>
<evidence type="ECO:0008006" key="3">
    <source>
        <dbReference type="Google" id="ProtNLM"/>
    </source>
</evidence>
<comment type="caution">
    <text evidence="1">The sequence shown here is derived from an EMBL/GenBank/DDBJ whole genome shotgun (WGS) entry which is preliminary data.</text>
</comment>
<dbReference type="AlphaFoldDB" id="R0C2T5"/>
<accession>R0C2T5</accession>